<keyword evidence="6" id="KW-1185">Reference proteome</keyword>
<proteinExistence type="predicted"/>
<dbReference type="EMBL" id="UFQQ01000009">
    <property type="protein sequence ID" value="SSW90885.1"/>
    <property type="molecule type" value="Genomic_DNA"/>
</dbReference>
<feature type="chain" id="PRO_5016427489" description="Porin" evidence="2">
    <location>
        <begin position="30"/>
        <end position="137"/>
    </location>
</feature>
<evidence type="ECO:0000313" key="4">
    <source>
        <dbReference type="EMBL" id="SSW90885.1"/>
    </source>
</evidence>
<accession>A0A336JMI2</accession>
<reference evidence="4 5" key="1">
    <citation type="submission" date="2017-08" db="EMBL/GenBank/DDBJ databases">
        <authorList>
            <person name="de Groot N.N."/>
        </authorList>
    </citation>
    <scope>NUCLEOTIDE SEQUENCE [LARGE SCALE GENOMIC DNA]</scope>
    <source>
        <strain evidence="4 5">JA575</strain>
    </source>
</reference>
<name>A0A336JMI2_9BRAD</name>
<dbReference type="EMBL" id="QRDT01000009">
    <property type="protein sequence ID" value="RED35195.1"/>
    <property type="molecule type" value="Genomic_DNA"/>
</dbReference>
<feature type="region of interest" description="Disordered" evidence="1">
    <location>
        <begin position="30"/>
        <end position="49"/>
    </location>
</feature>
<sequence length="137" mass="14006">MNAGMHRSACDLILGAGLACGLAVGPAAAQAPGGAEPGNRPASIMIGGASPPAPRIERCVEVEIGGANALGCLNQKLQREVAKVNPTINLPPLDARSADVRIGNVNEAAVRQQYGANYGQSVVPFRPPAPVYFVPGR</sequence>
<evidence type="ECO:0000256" key="2">
    <source>
        <dbReference type="SAM" id="SignalP"/>
    </source>
</evidence>
<gene>
    <name evidence="3" type="ORF">BJ125_10939</name>
    <name evidence="4" type="ORF">SAMN05892882_10939</name>
</gene>
<evidence type="ECO:0008006" key="7">
    <source>
        <dbReference type="Google" id="ProtNLM"/>
    </source>
</evidence>
<dbReference type="Proteomes" id="UP000256343">
    <property type="component" value="Unassembled WGS sequence"/>
</dbReference>
<evidence type="ECO:0000313" key="5">
    <source>
        <dbReference type="Proteomes" id="UP000252631"/>
    </source>
</evidence>
<dbReference type="AlphaFoldDB" id="A0A336JMI2"/>
<evidence type="ECO:0000313" key="6">
    <source>
        <dbReference type="Proteomes" id="UP000256343"/>
    </source>
</evidence>
<evidence type="ECO:0000256" key="1">
    <source>
        <dbReference type="SAM" id="MobiDB-lite"/>
    </source>
</evidence>
<organism evidence="4 5">
    <name type="scientific">Rhodopseudomonas pentothenatexigens</name>
    <dbReference type="NCBI Taxonomy" id="999699"/>
    <lineage>
        <taxon>Bacteria</taxon>
        <taxon>Pseudomonadati</taxon>
        <taxon>Pseudomonadota</taxon>
        <taxon>Alphaproteobacteria</taxon>
        <taxon>Hyphomicrobiales</taxon>
        <taxon>Nitrobacteraceae</taxon>
        <taxon>Rhodopseudomonas</taxon>
    </lineage>
</organism>
<dbReference type="Proteomes" id="UP000252631">
    <property type="component" value="Unassembled WGS sequence"/>
</dbReference>
<protein>
    <recommendedName>
        <fullName evidence="7">Porin</fullName>
    </recommendedName>
</protein>
<keyword evidence="2" id="KW-0732">Signal</keyword>
<feature type="signal peptide" evidence="2">
    <location>
        <begin position="1"/>
        <end position="29"/>
    </location>
</feature>
<evidence type="ECO:0000313" key="3">
    <source>
        <dbReference type="EMBL" id="RED35195.1"/>
    </source>
</evidence>
<reference evidence="3 6" key="2">
    <citation type="submission" date="2018-07" db="EMBL/GenBank/DDBJ databases">
        <title>Genomic Encyclopedia of Archaeal and Bacterial Type Strains, Phase II (KMG-II): from individual species to whole genera.</title>
        <authorList>
            <person name="Goeker M."/>
        </authorList>
    </citation>
    <scope>NUCLEOTIDE SEQUENCE [LARGE SCALE GENOMIC DNA]</scope>
    <source>
        <strain evidence="3 6">JA575</strain>
    </source>
</reference>